<evidence type="ECO:0000313" key="3">
    <source>
        <dbReference type="Proteomes" id="UP001553031"/>
    </source>
</evidence>
<dbReference type="RefSeq" id="WP_055086420.1">
    <property type="nucleotide sequence ID" value="NZ_JBFBLL010000004.1"/>
</dbReference>
<keyword evidence="1" id="KW-0472">Membrane</keyword>
<evidence type="ECO:0000313" key="2">
    <source>
        <dbReference type="EMBL" id="MEV8158084.1"/>
    </source>
</evidence>
<feature type="transmembrane region" description="Helical" evidence="1">
    <location>
        <begin position="29"/>
        <end position="48"/>
    </location>
</feature>
<keyword evidence="1" id="KW-0812">Transmembrane</keyword>
<proteinExistence type="predicted"/>
<dbReference type="EMBL" id="JBFBLL010000004">
    <property type="protein sequence ID" value="MEV8158084.1"/>
    <property type="molecule type" value="Genomic_DNA"/>
</dbReference>
<keyword evidence="1" id="KW-1133">Transmembrane helix</keyword>
<accession>A0ABV3KCJ3</accession>
<name>A0ABV3KCJ3_9MICC</name>
<comment type="caution">
    <text evidence="2">The sequence shown here is derived from an EMBL/GenBank/DDBJ whole genome shotgun (WGS) entry which is preliminary data.</text>
</comment>
<evidence type="ECO:0000256" key="1">
    <source>
        <dbReference type="SAM" id="Phobius"/>
    </source>
</evidence>
<reference evidence="2 3" key="1">
    <citation type="submission" date="2024-06" db="EMBL/GenBank/DDBJ databases">
        <title>The Natural Products Discovery Center: Release of the First 8490 Sequenced Strains for Exploring Actinobacteria Biosynthetic Diversity.</title>
        <authorList>
            <person name="Kalkreuter E."/>
            <person name="Kautsar S.A."/>
            <person name="Yang D."/>
            <person name="Bader C.D."/>
            <person name="Teijaro C.N."/>
            <person name="Fluegel L."/>
            <person name="Davis C.M."/>
            <person name="Simpson J.R."/>
            <person name="Lauterbach L."/>
            <person name="Steele A.D."/>
            <person name="Gui C."/>
            <person name="Meng S."/>
            <person name="Li G."/>
            <person name="Viehrig K."/>
            <person name="Ye F."/>
            <person name="Su P."/>
            <person name="Kiefer A.F."/>
            <person name="Nichols A."/>
            <person name="Cepeda A.J."/>
            <person name="Yan W."/>
            <person name="Fan B."/>
            <person name="Jiang Y."/>
            <person name="Adhikari A."/>
            <person name="Zheng C.-J."/>
            <person name="Schuster L."/>
            <person name="Cowan T.M."/>
            <person name="Smanski M.J."/>
            <person name="Chevrette M.G."/>
            <person name="De Carvalho L.P.S."/>
            <person name="Shen B."/>
        </authorList>
    </citation>
    <scope>NUCLEOTIDE SEQUENCE [LARGE SCALE GENOMIC DNA]</scope>
    <source>
        <strain evidence="2 3">NPDC079179</strain>
    </source>
</reference>
<organism evidence="2 3">
    <name type="scientific">Kocuria salsicia</name>
    <dbReference type="NCBI Taxonomy" id="664639"/>
    <lineage>
        <taxon>Bacteria</taxon>
        <taxon>Bacillati</taxon>
        <taxon>Actinomycetota</taxon>
        <taxon>Actinomycetes</taxon>
        <taxon>Micrococcales</taxon>
        <taxon>Micrococcaceae</taxon>
        <taxon>Kocuria</taxon>
    </lineage>
</organism>
<dbReference type="Proteomes" id="UP001553031">
    <property type="component" value="Unassembled WGS sequence"/>
</dbReference>
<evidence type="ECO:0008006" key="4">
    <source>
        <dbReference type="Google" id="ProtNLM"/>
    </source>
</evidence>
<sequence length="85" mass="9023">MAATAVVLLATTLFTGSTPATVVLVVLLGLFGVSANSVLIHLPVRCAAPGSARRLKPRNLPYRTTFRNVRGQSADVTADSQERCR</sequence>
<keyword evidence="3" id="KW-1185">Reference proteome</keyword>
<gene>
    <name evidence="2" type="ORF">AB0O96_07750</name>
</gene>
<protein>
    <recommendedName>
        <fullName evidence="4">Membrane transport protein MMPL domain-containing protein</fullName>
    </recommendedName>
</protein>